<keyword evidence="4" id="KW-0732">Signal</keyword>
<dbReference type="GO" id="GO:0009986">
    <property type="term" value="C:cell surface"/>
    <property type="evidence" value="ECO:0007669"/>
    <property type="project" value="UniProtKB-SubCell"/>
</dbReference>
<evidence type="ECO:0000256" key="6">
    <source>
        <dbReference type="ARBA" id="ARBA00023157"/>
    </source>
</evidence>
<comment type="caution">
    <text evidence="10">The sequence shown here is derived from an EMBL/GenBank/DDBJ whole genome shotgun (WGS) entry which is preliminary data.</text>
</comment>
<keyword evidence="7" id="KW-0325">Glycoprotein</keyword>
<feature type="compositionally biased region" description="Low complexity" evidence="8">
    <location>
        <begin position="1375"/>
        <end position="1387"/>
    </location>
</feature>
<evidence type="ECO:0000256" key="8">
    <source>
        <dbReference type="SAM" id="MobiDB-lite"/>
    </source>
</evidence>
<evidence type="ECO:0000256" key="3">
    <source>
        <dbReference type="ARBA" id="ARBA00022475"/>
    </source>
</evidence>
<dbReference type="SMART" id="SM00970">
    <property type="entry name" value="s48_45"/>
    <property type="match status" value="1"/>
</dbReference>
<evidence type="ECO:0000256" key="2">
    <source>
        <dbReference type="ARBA" id="ARBA00004241"/>
    </source>
</evidence>
<evidence type="ECO:0000313" key="11">
    <source>
        <dbReference type="Proteomes" id="UP000002173"/>
    </source>
</evidence>
<evidence type="ECO:0000256" key="4">
    <source>
        <dbReference type="ARBA" id="ARBA00022729"/>
    </source>
</evidence>
<dbReference type="eggNOG" id="ENOG502STBJ">
    <property type="taxonomic scope" value="Eukaryota"/>
</dbReference>
<keyword evidence="6" id="KW-1015">Disulfide bond</keyword>
<dbReference type="GO" id="GO:0005886">
    <property type="term" value="C:plasma membrane"/>
    <property type="evidence" value="ECO:0007669"/>
    <property type="project" value="UniProtKB-SubCell"/>
</dbReference>
<dbReference type="InterPro" id="IPR010884">
    <property type="entry name" value="6_CYS_dom"/>
</dbReference>
<evidence type="ECO:0000313" key="10">
    <source>
        <dbReference type="EMBL" id="EDO06077.1"/>
    </source>
</evidence>
<dbReference type="InParanoid" id="A7AT16"/>
<dbReference type="VEuPathDB" id="PiroplasmaDB:BBOV_II001185"/>
<keyword evidence="3" id="KW-1003">Cell membrane</keyword>
<comment type="subcellular location">
    <subcellularLocation>
        <location evidence="1">Cell membrane</location>
    </subcellularLocation>
    <subcellularLocation>
        <location evidence="2">Cell surface</location>
    </subcellularLocation>
</comment>
<dbReference type="InterPro" id="IPR038160">
    <property type="entry name" value="6_CYS_dom_sf"/>
</dbReference>
<sequence>MLCNFDEFASINDHAAVVCAAKSSREMTVSIKCPKLVGDVEYSWHPHVINPHTCNVKAYVKVGKDLADVNLSDVLKSEDNEPIWRSEEHLNYHILRITTRYNYHYVMGEDKLMFLCAPKDLDFNSTLTSYILNDIDIDRSHVIDWMDSATLYNELNERKTGLGFFFMNRDYFQQPLQGCGSRSSSLFLDKQLVDVDADTGVRSCEVDPMSSTPIGFLCEGRMEPPECMKYLIDTNGKIRPNRTERWTLMNRSTLVVAQPLTYLATSLFEGHCLCIDPLTDRVLAKIVVKPRYEYVCDINNMLMKNRVQPIHSFWCSVTLHPGSTLTIRFPPDPNIILSDTTNTSTLQAVYPYETQFKPSTLEHLHSYTGTTWNKRLESVPYHDRIVGDALELDLSMSDRGLIRIIYMSGKPLGTIKDYDSILFHWHSVPFNKLIDSMISASISVQLVPTHIYDTTGCDIGQPSVFNPRNMAKYIRPKEYIGNTGLMHDCVVKNFFGVFHTGIYCGSGNTLMPNGCKQTAYSLYSNTEEPIPSSVVRLDLLHVEGMQMFKILTNTETIFSMSCNCVDPRGFVISRLILENPFSETIGLFIRPYNECLNYRDQHLPYIDGSMVSYTRGSVPSKTIPLLAQHEKFYLYPGTKYIFKCQYCTQDMFHRDNYEYTNRSLKQLATAWIPRDASTTYFKTEPFGPSIRFISANYEDIIMGEKGGLTFEIKEKYGAYQEHLVVTYSRGTILISKDESQPTRVTFYFICGILPFMKPLIKERNRLLLSLGSTPPSAKSFPYGTYKLLELSVETTDPYVHGCGLGFKGETLFRDDTITYTEPTSGIKSCVIDLNVNDEGGFYCPPPYIMEPPECFHDVFVGDVVTKLNRISSDLFAFRSSHFSLIRLDRLANNAKESRKTYPALRCRCVTITGELVSSIVIINYQSKGLVSKRWEHFDPAIFFSQPYVSKATNNIAAMQLTVGNDSSQLYKVLYGQQYHLYYISLYVKPSRSICILDENLRQIRRIELNDIASIQRRILSAEQTVKTSTATYSDVIELKLSTGGERWLRFTLPSTEECEALCKSIQIRFGIPVYNYGSLNVNFRAALGDKKAGTSATGSVTNPSPGNYHLVKDEYPVSSLGGILSQLGLSMGDDDRSLGELPEEFTNDYPVIIEGTLESGSYANYRSLKTPSMESFTVYRVEWYISTRRGESKDFYSNPCSSSDMLYLHDYMIGHYIKLRVSKAVGTGVNRRYLYSVTTRGPIRLGNITAHNVLLNVSKDNELHTVLAKTDDIHAIATSLNRLPKDGVITKGPMQQSTLDIMQFSSFMTCKEVPVEEHATSVDEQNDDIAETVETPLPHVRVASHSDIVDSLSGYTDKSSIILNDTDTNESTIPSSVGIGSSLSSSSELRSSATRFNESLLDSIEKEPEGSEDSMASLLREPSTKVPVEAPPPKAKSKPPLPKVSTPKSAQGTLKGAINAKGTAVTGRSPVKPDGTPAVEPQVSKMRGLFKNLIDKGKTLLHRNKGMNATAIAKNSANPKAKENIHPKAKHVPNFPKAPAAKKAIPMRDDNLIEVQLQLRCAGLVIRTTEIELELSWPRLDVKEYCDPSKPPTLPLDPRSGIELRLMYKRKDSGESQLLPLTLRLSSTLQRSSIDQGEKDLQRGLFSDVKEAYAKICKYMGRRNLG</sequence>
<dbReference type="Proteomes" id="UP000002173">
    <property type="component" value="Chromosome 2"/>
</dbReference>
<evidence type="ECO:0000256" key="5">
    <source>
        <dbReference type="ARBA" id="ARBA00023136"/>
    </source>
</evidence>
<reference evidence="10 11" key="1">
    <citation type="journal article" date="2007" name="PLoS Pathog.">
        <title>Genome sequence of Babesia bovis and comparative analysis of apicomplexan hemoprotozoa.</title>
        <authorList>
            <person name="Brayton K.A."/>
            <person name="Lau A.O.T."/>
            <person name="Herndon D.R."/>
            <person name="Hannick L."/>
            <person name="Kappmeyer L.S."/>
            <person name="Berens S.J."/>
            <person name="Bidwell S.L."/>
            <person name="Brown W.C."/>
            <person name="Crabtree J."/>
            <person name="Fadrosh D."/>
            <person name="Feldblum T."/>
            <person name="Forberger H.A."/>
            <person name="Haas B.J."/>
            <person name="Howell J.M."/>
            <person name="Khouri H."/>
            <person name="Koo H."/>
            <person name="Mann D.J."/>
            <person name="Norimine J."/>
            <person name="Paulsen I.T."/>
            <person name="Radune D."/>
            <person name="Ren Q."/>
            <person name="Smith R.K. Jr."/>
            <person name="Suarez C.E."/>
            <person name="White O."/>
            <person name="Wortman J.R."/>
            <person name="Knowles D.P. Jr."/>
            <person name="McElwain T.F."/>
            <person name="Nene V.M."/>
        </authorList>
    </citation>
    <scope>NUCLEOTIDE SEQUENCE [LARGE SCALE GENOMIC DNA]</scope>
    <source>
        <strain evidence="10">T2Bo</strain>
    </source>
</reference>
<keyword evidence="5" id="KW-0472">Membrane</keyword>
<dbReference type="PROSITE" id="PS51701">
    <property type="entry name" value="6_CYS"/>
    <property type="match status" value="1"/>
</dbReference>
<organism evidence="10 11">
    <name type="scientific">Babesia bovis</name>
    <dbReference type="NCBI Taxonomy" id="5865"/>
    <lineage>
        <taxon>Eukaryota</taxon>
        <taxon>Sar</taxon>
        <taxon>Alveolata</taxon>
        <taxon>Apicomplexa</taxon>
        <taxon>Aconoidasida</taxon>
        <taxon>Piroplasmida</taxon>
        <taxon>Babesiidae</taxon>
        <taxon>Babesia</taxon>
    </lineage>
</organism>
<dbReference type="Gene3D" id="2.60.40.2860">
    <property type="match status" value="1"/>
</dbReference>
<proteinExistence type="predicted"/>
<keyword evidence="11" id="KW-1185">Reference proteome</keyword>
<feature type="domain" description="6-Cys" evidence="9">
    <location>
        <begin position="798"/>
        <end position="927"/>
    </location>
</feature>
<accession>A7AT16</accession>
<feature type="region of interest" description="Disordered" evidence="8">
    <location>
        <begin position="1365"/>
        <end position="1387"/>
    </location>
</feature>
<evidence type="ECO:0000256" key="7">
    <source>
        <dbReference type="ARBA" id="ARBA00023180"/>
    </source>
</evidence>
<name>A7AT16_BABBO</name>
<evidence type="ECO:0000259" key="9">
    <source>
        <dbReference type="PROSITE" id="PS51701"/>
    </source>
</evidence>
<evidence type="ECO:0000256" key="1">
    <source>
        <dbReference type="ARBA" id="ARBA00004236"/>
    </source>
</evidence>
<gene>
    <name evidence="10" type="ORF">BBOV_II001180</name>
</gene>
<dbReference type="Pfam" id="PF07422">
    <property type="entry name" value="s48_45"/>
    <property type="match status" value="1"/>
</dbReference>
<feature type="compositionally biased region" description="Pro residues" evidence="8">
    <location>
        <begin position="1429"/>
        <end position="1442"/>
    </location>
</feature>
<dbReference type="VEuPathDB" id="PiroplasmaDB:BBOV_II001180"/>
<feature type="region of interest" description="Disordered" evidence="8">
    <location>
        <begin position="1402"/>
        <end position="1450"/>
    </location>
</feature>
<feature type="compositionally biased region" description="Polar residues" evidence="8">
    <location>
        <begin position="1365"/>
        <end position="1374"/>
    </location>
</feature>
<dbReference type="EMBL" id="AAXT01000003">
    <property type="protein sequence ID" value="EDO06077.1"/>
    <property type="molecule type" value="Genomic_DNA"/>
</dbReference>
<protein>
    <recommendedName>
        <fullName evidence="9">6-Cys domain-containing protein</fullName>
    </recommendedName>
</protein>